<evidence type="ECO:0000313" key="3">
    <source>
        <dbReference type="Proteomes" id="UP000199012"/>
    </source>
</evidence>
<sequence length="69" mass="7478">MTQAQGGQAEQAAQEPTTTGRYAERQRAAAAELHKTGTPDYDPRSHERAVEATRKAQDAARRGEVEPGD</sequence>
<proteinExistence type="predicted"/>
<name>A0A1I0W4J8_9CELL</name>
<keyword evidence="3" id="KW-1185">Reference proteome</keyword>
<organism evidence="2 3">
    <name type="scientific">Cellulomonas marina</name>
    <dbReference type="NCBI Taxonomy" id="988821"/>
    <lineage>
        <taxon>Bacteria</taxon>
        <taxon>Bacillati</taxon>
        <taxon>Actinomycetota</taxon>
        <taxon>Actinomycetes</taxon>
        <taxon>Micrococcales</taxon>
        <taxon>Cellulomonadaceae</taxon>
        <taxon>Cellulomonas</taxon>
    </lineage>
</organism>
<dbReference type="EMBL" id="FOKA01000002">
    <property type="protein sequence ID" value="SFA82796.1"/>
    <property type="molecule type" value="Genomic_DNA"/>
</dbReference>
<dbReference type="AlphaFoldDB" id="A0A1I0W4J8"/>
<dbReference type="Proteomes" id="UP000199012">
    <property type="component" value="Unassembled WGS sequence"/>
</dbReference>
<gene>
    <name evidence="2" type="ORF">SAMN05421867_102130</name>
</gene>
<feature type="region of interest" description="Disordered" evidence="1">
    <location>
        <begin position="1"/>
        <end position="69"/>
    </location>
</feature>
<feature type="compositionally biased region" description="Basic and acidic residues" evidence="1">
    <location>
        <begin position="22"/>
        <end position="69"/>
    </location>
</feature>
<feature type="compositionally biased region" description="Low complexity" evidence="1">
    <location>
        <begin position="1"/>
        <end position="15"/>
    </location>
</feature>
<dbReference type="RefSeq" id="WP_090030766.1">
    <property type="nucleotide sequence ID" value="NZ_BONM01000024.1"/>
</dbReference>
<dbReference type="STRING" id="988821.SAMN05421867_102130"/>
<evidence type="ECO:0000313" key="2">
    <source>
        <dbReference type="EMBL" id="SFA82796.1"/>
    </source>
</evidence>
<reference evidence="2 3" key="1">
    <citation type="submission" date="2016-10" db="EMBL/GenBank/DDBJ databases">
        <authorList>
            <person name="de Groot N.N."/>
        </authorList>
    </citation>
    <scope>NUCLEOTIDE SEQUENCE [LARGE SCALE GENOMIC DNA]</scope>
    <source>
        <strain evidence="2 3">CGMCC 4.6945</strain>
    </source>
</reference>
<accession>A0A1I0W4J8</accession>
<protein>
    <submittedName>
        <fullName evidence="2">Uncharacterized protein</fullName>
    </submittedName>
</protein>
<evidence type="ECO:0000256" key="1">
    <source>
        <dbReference type="SAM" id="MobiDB-lite"/>
    </source>
</evidence>